<feature type="region of interest" description="Disordered" evidence="1">
    <location>
        <begin position="325"/>
        <end position="358"/>
    </location>
</feature>
<dbReference type="EMBL" id="KN832978">
    <property type="protein sequence ID" value="KIM87830.1"/>
    <property type="molecule type" value="Genomic_DNA"/>
</dbReference>
<dbReference type="HOGENOM" id="CLU_040086_0_0_1"/>
<sequence>MLQDTVYYQIGGFKAHSHAWRQFKYDQEGDDGLARAVAGNNSPLRSQVGESKAVELILGIRPSGASNLLMSVDQMRIFTRALRLPPPRDFWSSSDFESLSPISFRTAEELSKKLKTYAQKSNKNRGGEVTDNSQANKTYVGRNPGDFSGVFRGAFEHGRLLYRILRNEIDCPKFDLPYPVWTNSIRFVSLTLNTWSLDQRSLKERLSDPKVLDIGWTETAGPSSAWKRDLGSSVHIRVKENLMLGNMGSRSLDFAHGTTEIMNLASLAVRLRELFETLQESKTRPIILLVHDQEVTRSVLQCAGVDISQCQIGIQNLLHYHDSEDTLRSSRQDRRSRSRSPRRDSKNDTGYKSPIRGDYTAQGSRKDYAYSRRSTGSYAPIYVIDVQSMYRRLMQTDGRGKDPSGKDVASTARELSLSENKTGWCAGNESGTLIDIWRSLAEGPPIDEQRALRQAAVQVTNNRPTVSKADNVLSRKDSDDERDPKITNPVTFGPSGDPYEDLEDDDDEY</sequence>
<dbReference type="InParanoid" id="A0A0C3FTX5"/>
<feature type="compositionally biased region" description="Acidic residues" evidence="1">
    <location>
        <begin position="498"/>
        <end position="509"/>
    </location>
</feature>
<feature type="compositionally biased region" description="Basic and acidic residues" evidence="1">
    <location>
        <begin position="325"/>
        <end position="349"/>
    </location>
</feature>
<feature type="domain" description="Gfd2/YDR514C-like C-terminal" evidence="2">
    <location>
        <begin position="224"/>
        <end position="337"/>
    </location>
</feature>
<dbReference type="AlphaFoldDB" id="A0A0C3FTX5"/>
<feature type="compositionally biased region" description="Basic and acidic residues" evidence="1">
    <location>
        <begin position="473"/>
        <end position="485"/>
    </location>
</feature>
<reference evidence="4" key="2">
    <citation type="submission" date="2015-01" db="EMBL/GenBank/DDBJ databases">
        <title>Evolutionary Origins and Diversification of the Mycorrhizal Mutualists.</title>
        <authorList>
            <consortium name="DOE Joint Genome Institute"/>
            <consortium name="Mycorrhizal Genomics Consortium"/>
            <person name="Kohler A."/>
            <person name="Kuo A."/>
            <person name="Nagy L.G."/>
            <person name="Floudas D."/>
            <person name="Copeland A."/>
            <person name="Barry K.W."/>
            <person name="Cichocki N."/>
            <person name="Veneault-Fourrey C."/>
            <person name="LaButti K."/>
            <person name="Lindquist E.A."/>
            <person name="Lipzen A."/>
            <person name="Lundell T."/>
            <person name="Morin E."/>
            <person name="Murat C."/>
            <person name="Riley R."/>
            <person name="Ohm R."/>
            <person name="Sun H."/>
            <person name="Tunlid A."/>
            <person name="Henrissat B."/>
            <person name="Grigoriev I.V."/>
            <person name="Hibbett D.S."/>
            <person name="Martin F."/>
        </authorList>
    </citation>
    <scope>NUCLEOTIDE SEQUENCE [LARGE SCALE GENOMIC DNA]</scope>
    <source>
        <strain evidence="4">F 1598</strain>
    </source>
</reference>
<name>A0A0C3FTX5_PILCF</name>
<dbReference type="Proteomes" id="UP000054166">
    <property type="component" value="Unassembled WGS sequence"/>
</dbReference>
<evidence type="ECO:0000313" key="4">
    <source>
        <dbReference type="Proteomes" id="UP000054166"/>
    </source>
</evidence>
<reference evidence="3 4" key="1">
    <citation type="submission" date="2014-04" db="EMBL/GenBank/DDBJ databases">
        <authorList>
            <consortium name="DOE Joint Genome Institute"/>
            <person name="Kuo A."/>
            <person name="Tarkka M."/>
            <person name="Buscot F."/>
            <person name="Kohler A."/>
            <person name="Nagy L.G."/>
            <person name="Floudas D."/>
            <person name="Copeland A."/>
            <person name="Barry K.W."/>
            <person name="Cichocki N."/>
            <person name="Veneault-Fourrey C."/>
            <person name="LaButti K."/>
            <person name="Lindquist E.A."/>
            <person name="Lipzen A."/>
            <person name="Lundell T."/>
            <person name="Morin E."/>
            <person name="Murat C."/>
            <person name="Sun H."/>
            <person name="Tunlid A."/>
            <person name="Henrissat B."/>
            <person name="Grigoriev I.V."/>
            <person name="Hibbett D.S."/>
            <person name="Martin F."/>
            <person name="Nordberg H.P."/>
            <person name="Cantor M.N."/>
            <person name="Hua S.X."/>
        </authorList>
    </citation>
    <scope>NUCLEOTIDE SEQUENCE [LARGE SCALE GENOMIC DNA]</scope>
    <source>
        <strain evidence="3 4">F 1598</strain>
    </source>
</reference>
<evidence type="ECO:0000313" key="3">
    <source>
        <dbReference type="EMBL" id="KIM87830.1"/>
    </source>
</evidence>
<gene>
    <name evidence="3" type="ORF">PILCRDRAFT_814546</name>
</gene>
<dbReference type="OrthoDB" id="3235609at2759"/>
<dbReference type="InterPro" id="IPR048519">
    <property type="entry name" value="Gfd2/YDR514C-like_C"/>
</dbReference>
<evidence type="ECO:0000259" key="2">
    <source>
        <dbReference type="Pfam" id="PF21762"/>
    </source>
</evidence>
<dbReference type="Pfam" id="PF21762">
    <property type="entry name" value="DEDDh_C"/>
    <property type="match status" value="1"/>
</dbReference>
<protein>
    <recommendedName>
        <fullName evidence="2">Gfd2/YDR514C-like C-terminal domain-containing protein</fullName>
    </recommendedName>
</protein>
<keyword evidence="4" id="KW-1185">Reference proteome</keyword>
<evidence type="ECO:0000256" key="1">
    <source>
        <dbReference type="SAM" id="MobiDB-lite"/>
    </source>
</evidence>
<organism evidence="3 4">
    <name type="scientific">Piloderma croceum (strain F 1598)</name>
    <dbReference type="NCBI Taxonomy" id="765440"/>
    <lineage>
        <taxon>Eukaryota</taxon>
        <taxon>Fungi</taxon>
        <taxon>Dikarya</taxon>
        <taxon>Basidiomycota</taxon>
        <taxon>Agaricomycotina</taxon>
        <taxon>Agaricomycetes</taxon>
        <taxon>Agaricomycetidae</taxon>
        <taxon>Atheliales</taxon>
        <taxon>Atheliaceae</taxon>
        <taxon>Piloderma</taxon>
    </lineage>
</organism>
<feature type="region of interest" description="Disordered" evidence="1">
    <location>
        <begin position="118"/>
        <end position="141"/>
    </location>
</feature>
<accession>A0A0C3FTX5</accession>
<proteinExistence type="predicted"/>
<feature type="region of interest" description="Disordered" evidence="1">
    <location>
        <begin position="460"/>
        <end position="509"/>
    </location>
</feature>